<protein>
    <submittedName>
        <fullName evidence="7">Unannotated protein</fullName>
    </submittedName>
</protein>
<dbReference type="InterPro" id="IPR022791">
    <property type="entry name" value="L-PG_synthase/AglD"/>
</dbReference>
<accession>A0A6J6T0R6</accession>
<dbReference type="PANTHER" id="PTHR40277:SF1">
    <property type="entry name" value="BLL5419 PROTEIN"/>
    <property type="match status" value="1"/>
</dbReference>
<keyword evidence="3 6" id="KW-0812">Transmembrane</keyword>
<evidence type="ECO:0000313" key="7">
    <source>
        <dbReference type="EMBL" id="CAB4740568.1"/>
    </source>
</evidence>
<comment type="subcellular location">
    <subcellularLocation>
        <location evidence="1">Cell membrane</location>
        <topology evidence="1">Multi-pass membrane protein</topology>
    </subcellularLocation>
</comment>
<feature type="transmembrane region" description="Helical" evidence="6">
    <location>
        <begin position="238"/>
        <end position="259"/>
    </location>
</feature>
<proteinExistence type="predicted"/>
<dbReference type="NCBIfam" id="TIGR00374">
    <property type="entry name" value="flippase-like domain"/>
    <property type="match status" value="1"/>
</dbReference>
<feature type="transmembrane region" description="Helical" evidence="6">
    <location>
        <begin position="295"/>
        <end position="328"/>
    </location>
</feature>
<organism evidence="7">
    <name type="scientific">freshwater metagenome</name>
    <dbReference type="NCBI Taxonomy" id="449393"/>
    <lineage>
        <taxon>unclassified sequences</taxon>
        <taxon>metagenomes</taxon>
        <taxon>ecological metagenomes</taxon>
    </lineage>
</organism>
<reference evidence="7" key="1">
    <citation type="submission" date="2020-05" db="EMBL/GenBank/DDBJ databases">
        <authorList>
            <person name="Chiriac C."/>
            <person name="Salcher M."/>
            <person name="Ghai R."/>
            <person name="Kavagutti S V."/>
        </authorList>
    </citation>
    <scope>NUCLEOTIDE SEQUENCE</scope>
</reference>
<evidence type="ECO:0000256" key="3">
    <source>
        <dbReference type="ARBA" id="ARBA00022692"/>
    </source>
</evidence>
<gene>
    <name evidence="7" type="ORF">UFOPK2766_01005</name>
</gene>
<dbReference type="EMBL" id="CAEZYU010000039">
    <property type="protein sequence ID" value="CAB4740568.1"/>
    <property type="molecule type" value="Genomic_DNA"/>
</dbReference>
<evidence type="ECO:0000256" key="5">
    <source>
        <dbReference type="ARBA" id="ARBA00023136"/>
    </source>
</evidence>
<dbReference type="PANTHER" id="PTHR40277">
    <property type="entry name" value="BLL5419 PROTEIN"/>
    <property type="match status" value="1"/>
</dbReference>
<feature type="transmembrane region" description="Helical" evidence="6">
    <location>
        <begin position="32"/>
        <end position="50"/>
    </location>
</feature>
<feature type="transmembrane region" description="Helical" evidence="6">
    <location>
        <begin position="62"/>
        <end position="83"/>
    </location>
</feature>
<name>A0A6J6T0R6_9ZZZZ</name>
<keyword evidence="5 6" id="KW-0472">Membrane</keyword>
<dbReference type="Pfam" id="PF03706">
    <property type="entry name" value="LPG_synthase_TM"/>
    <property type="match status" value="1"/>
</dbReference>
<evidence type="ECO:0000256" key="6">
    <source>
        <dbReference type="SAM" id="Phobius"/>
    </source>
</evidence>
<feature type="transmembrane region" description="Helical" evidence="6">
    <location>
        <begin position="151"/>
        <end position="168"/>
    </location>
</feature>
<dbReference type="AlphaFoldDB" id="A0A6J6T0R6"/>
<keyword evidence="4 6" id="KW-1133">Transmembrane helix</keyword>
<sequence length="349" mass="37563">MDDEEEEREEALLQIDGERLAAQLPKNNWRSVLLRFLISIAFLSLLFWRLPDVSLGDVLPEISSAAIIWVLIAILVHVVAYVLQTVRWSTVSNTLGIGLPFRRMFSHLLAGEFVSNALPTSFGGDVVRVRRQGQDTGDYADAFAATALERLSGWLVLPFLSTAAMLIHPEFLELGTATFVAVAINISTVVALIAILFAAGHKRGAGRLIGQSGWRRYLAAVHLGVIAFKHHRGRIIEVLVAGLGFQFLQCVSVFAAAKALNIEQVTLLASLAFFPPTAIAQNLPFALGGLGVREAVFVLFFGALGVPDAAAIALGLLVYLIFIAASLAGAPSFAFGRTQVTVTEDLGET</sequence>
<feature type="transmembrane region" description="Helical" evidence="6">
    <location>
        <begin position="174"/>
        <end position="199"/>
    </location>
</feature>
<evidence type="ECO:0000256" key="4">
    <source>
        <dbReference type="ARBA" id="ARBA00022989"/>
    </source>
</evidence>
<evidence type="ECO:0000256" key="1">
    <source>
        <dbReference type="ARBA" id="ARBA00004651"/>
    </source>
</evidence>
<keyword evidence="2" id="KW-1003">Cell membrane</keyword>
<dbReference type="GO" id="GO:0005886">
    <property type="term" value="C:plasma membrane"/>
    <property type="evidence" value="ECO:0007669"/>
    <property type="project" value="UniProtKB-SubCell"/>
</dbReference>
<evidence type="ECO:0000256" key="2">
    <source>
        <dbReference type="ARBA" id="ARBA00022475"/>
    </source>
</evidence>